<reference evidence="3" key="1">
    <citation type="journal article" date="2019" name="Int. J. Syst. Evol. Microbiol.">
        <title>The Global Catalogue of Microorganisms (GCM) 10K type strain sequencing project: providing services to taxonomists for standard genome sequencing and annotation.</title>
        <authorList>
            <consortium name="The Broad Institute Genomics Platform"/>
            <consortium name="The Broad Institute Genome Sequencing Center for Infectious Disease"/>
            <person name="Wu L."/>
            <person name="Ma J."/>
        </authorList>
    </citation>
    <scope>NUCLEOTIDE SEQUENCE [LARGE SCALE GENOMIC DNA]</scope>
    <source>
        <strain evidence="3">JCM 10673</strain>
    </source>
</reference>
<evidence type="ECO:0000256" key="1">
    <source>
        <dbReference type="SAM" id="MobiDB-lite"/>
    </source>
</evidence>
<feature type="compositionally biased region" description="Low complexity" evidence="1">
    <location>
        <begin position="22"/>
        <end position="31"/>
    </location>
</feature>
<accession>A0ABP4ABW8</accession>
<comment type="caution">
    <text evidence="2">The sequence shown here is derived from an EMBL/GenBank/DDBJ whole genome shotgun (WGS) entry which is preliminary data.</text>
</comment>
<gene>
    <name evidence="2" type="ORF">GCM10009549_57650</name>
</gene>
<evidence type="ECO:0000313" key="2">
    <source>
        <dbReference type="EMBL" id="GAA0933401.1"/>
    </source>
</evidence>
<organism evidence="2 3">
    <name type="scientific">Streptomyces thermoalcalitolerans</name>
    <dbReference type="NCBI Taxonomy" id="65605"/>
    <lineage>
        <taxon>Bacteria</taxon>
        <taxon>Bacillati</taxon>
        <taxon>Actinomycetota</taxon>
        <taxon>Actinomycetes</taxon>
        <taxon>Kitasatosporales</taxon>
        <taxon>Streptomycetaceae</taxon>
        <taxon>Streptomyces</taxon>
    </lineage>
</organism>
<evidence type="ECO:0000313" key="3">
    <source>
        <dbReference type="Proteomes" id="UP001501005"/>
    </source>
</evidence>
<feature type="compositionally biased region" description="Polar residues" evidence="1">
    <location>
        <begin position="1"/>
        <end position="12"/>
    </location>
</feature>
<dbReference type="EMBL" id="BAAAHG010000106">
    <property type="protein sequence ID" value="GAA0933401.1"/>
    <property type="molecule type" value="Genomic_DNA"/>
</dbReference>
<proteinExistence type="predicted"/>
<sequence>MQAKSRAQTRSSIRQEPKQRGRPGPVRARAATGTDGISPHGRDGRAVPRPWRGVPFRRTGTRGAYDVARAECTRTPAP</sequence>
<dbReference type="Proteomes" id="UP001501005">
    <property type="component" value="Unassembled WGS sequence"/>
</dbReference>
<keyword evidence="3" id="KW-1185">Reference proteome</keyword>
<name>A0ABP4ABW8_9ACTN</name>
<protein>
    <submittedName>
        <fullName evidence="2">Uncharacterized protein</fullName>
    </submittedName>
</protein>
<feature type="region of interest" description="Disordered" evidence="1">
    <location>
        <begin position="1"/>
        <end position="58"/>
    </location>
</feature>